<dbReference type="Proteomes" id="UP000326757">
    <property type="component" value="Unassembled WGS sequence"/>
</dbReference>
<sequence>MNPIISIPSSPPHHHIKIPISYKEGKPQNLKASKSKTQKSKNSRPPPKFSNQKIQLPLSPLKTSHEMCPSINPPKRKESHQRGTKEEEKKEGKKDTCL</sequence>
<protein>
    <submittedName>
        <fullName evidence="2">Uncharacterized protein</fullName>
    </submittedName>
</protein>
<keyword evidence="3" id="KW-1185">Reference proteome</keyword>
<feature type="region of interest" description="Disordered" evidence="1">
    <location>
        <begin position="1"/>
        <end position="98"/>
    </location>
</feature>
<feature type="compositionally biased region" description="Basic and acidic residues" evidence="1">
    <location>
        <begin position="80"/>
        <end position="98"/>
    </location>
</feature>
<reference evidence="2 3" key="1">
    <citation type="submission" date="2019-06" db="EMBL/GenBank/DDBJ databases">
        <title>Genome Sequence of the Brown Rot Fungal Pathogen Monilinia laxa.</title>
        <authorList>
            <person name="De Miccolis Angelini R.M."/>
            <person name="Landi L."/>
            <person name="Abate D."/>
            <person name="Pollastro S."/>
            <person name="Romanazzi G."/>
            <person name="Faretra F."/>
        </authorList>
    </citation>
    <scope>NUCLEOTIDE SEQUENCE [LARGE SCALE GENOMIC DNA]</scope>
    <source>
        <strain evidence="2 3">Mlax316</strain>
    </source>
</reference>
<accession>A0A5N6KL76</accession>
<evidence type="ECO:0000313" key="3">
    <source>
        <dbReference type="Proteomes" id="UP000326757"/>
    </source>
</evidence>
<feature type="compositionally biased region" description="Basic residues" evidence="1">
    <location>
        <begin position="33"/>
        <end position="42"/>
    </location>
</feature>
<comment type="caution">
    <text evidence="2">The sequence shown here is derived from an EMBL/GenBank/DDBJ whole genome shotgun (WGS) entry which is preliminary data.</text>
</comment>
<name>A0A5N6KL76_MONLA</name>
<gene>
    <name evidence="2" type="ORF">EYC80_003769</name>
</gene>
<organism evidence="2 3">
    <name type="scientific">Monilinia laxa</name>
    <name type="common">Brown rot fungus</name>
    <name type="synonym">Sclerotinia laxa</name>
    <dbReference type="NCBI Taxonomy" id="61186"/>
    <lineage>
        <taxon>Eukaryota</taxon>
        <taxon>Fungi</taxon>
        <taxon>Dikarya</taxon>
        <taxon>Ascomycota</taxon>
        <taxon>Pezizomycotina</taxon>
        <taxon>Leotiomycetes</taxon>
        <taxon>Helotiales</taxon>
        <taxon>Sclerotiniaceae</taxon>
        <taxon>Monilinia</taxon>
    </lineage>
</organism>
<evidence type="ECO:0000256" key="1">
    <source>
        <dbReference type="SAM" id="MobiDB-lite"/>
    </source>
</evidence>
<dbReference type="EMBL" id="VIGI01000001">
    <property type="protein sequence ID" value="KAB8304361.1"/>
    <property type="molecule type" value="Genomic_DNA"/>
</dbReference>
<proteinExistence type="predicted"/>
<dbReference type="AlphaFoldDB" id="A0A5N6KL76"/>
<evidence type="ECO:0000313" key="2">
    <source>
        <dbReference type="EMBL" id="KAB8304361.1"/>
    </source>
</evidence>